<reference evidence="3 4" key="1">
    <citation type="submission" date="2020-05" db="EMBL/GenBank/DDBJ databases">
        <title>WGS assembly of Panicum virgatum.</title>
        <authorList>
            <person name="Lovell J.T."/>
            <person name="Jenkins J."/>
            <person name="Shu S."/>
            <person name="Juenger T.E."/>
            <person name="Schmutz J."/>
        </authorList>
    </citation>
    <scope>NUCLEOTIDE SEQUENCE [LARGE SCALE GENOMIC DNA]</scope>
    <source>
        <strain evidence="4">cv. AP13</strain>
    </source>
</reference>
<feature type="signal peptide" evidence="2">
    <location>
        <begin position="1"/>
        <end position="34"/>
    </location>
</feature>
<evidence type="ECO:0000313" key="3">
    <source>
        <dbReference type="EMBL" id="KAG2573089.1"/>
    </source>
</evidence>
<evidence type="ECO:0000256" key="2">
    <source>
        <dbReference type="SAM" id="SignalP"/>
    </source>
</evidence>
<gene>
    <name evidence="3" type="ORF">PVAP13_7KG226655</name>
</gene>
<sequence length="115" mass="12686">MPAATQTGGGGRDGGKSKKLIPAFLRLLAVCCTAQPCADGNAALGMHICAASNDGLDPVAHACRDAMLHPHHRLDELKAQHRPFCRNRERRKESKRETESRDDDETEDRRDKVKV</sequence>
<protein>
    <recommendedName>
        <fullName evidence="5">Secreted protein</fullName>
    </recommendedName>
</protein>
<organism evidence="3 4">
    <name type="scientific">Panicum virgatum</name>
    <name type="common">Blackwell switchgrass</name>
    <dbReference type="NCBI Taxonomy" id="38727"/>
    <lineage>
        <taxon>Eukaryota</taxon>
        <taxon>Viridiplantae</taxon>
        <taxon>Streptophyta</taxon>
        <taxon>Embryophyta</taxon>
        <taxon>Tracheophyta</taxon>
        <taxon>Spermatophyta</taxon>
        <taxon>Magnoliopsida</taxon>
        <taxon>Liliopsida</taxon>
        <taxon>Poales</taxon>
        <taxon>Poaceae</taxon>
        <taxon>PACMAD clade</taxon>
        <taxon>Panicoideae</taxon>
        <taxon>Panicodae</taxon>
        <taxon>Paniceae</taxon>
        <taxon>Panicinae</taxon>
        <taxon>Panicum</taxon>
        <taxon>Panicum sect. Hiantes</taxon>
    </lineage>
</organism>
<feature type="chain" id="PRO_5035927978" description="Secreted protein" evidence="2">
    <location>
        <begin position="35"/>
        <end position="115"/>
    </location>
</feature>
<keyword evidence="2" id="KW-0732">Signal</keyword>
<evidence type="ECO:0000313" key="4">
    <source>
        <dbReference type="Proteomes" id="UP000823388"/>
    </source>
</evidence>
<proteinExistence type="predicted"/>
<evidence type="ECO:0000256" key="1">
    <source>
        <dbReference type="SAM" id="MobiDB-lite"/>
    </source>
</evidence>
<name>A0A8T0QJU3_PANVG</name>
<evidence type="ECO:0008006" key="5">
    <source>
        <dbReference type="Google" id="ProtNLM"/>
    </source>
</evidence>
<keyword evidence="4" id="KW-1185">Reference proteome</keyword>
<accession>A0A8T0QJU3</accession>
<comment type="caution">
    <text evidence="3">The sequence shown here is derived from an EMBL/GenBank/DDBJ whole genome shotgun (WGS) entry which is preliminary data.</text>
</comment>
<dbReference type="Proteomes" id="UP000823388">
    <property type="component" value="Chromosome 7K"/>
</dbReference>
<dbReference type="AlphaFoldDB" id="A0A8T0QJU3"/>
<feature type="region of interest" description="Disordered" evidence="1">
    <location>
        <begin position="74"/>
        <end position="115"/>
    </location>
</feature>
<dbReference type="EMBL" id="CM029049">
    <property type="protein sequence ID" value="KAG2573089.1"/>
    <property type="molecule type" value="Genomic_DNA"/>
</dbReference>
<feature type="compositionally biased region" description="Basic and acidic residues" evidence="1">
    <location>
        <begin position="86"/>
        <end position="99"/>
    </location>
</feature>